<dbReference type="GO" id="GO:0008408">
    <property type="term" value="F:3'-5' exonuclease activity"/>
    <property type="evidence" value="ECO:0007669"/>
    <property type="project" value="TreeGrafter"/>
</dbReference>
<dbReference type="AlphaFoldDB" id="H6NG42"/>
<keyword evidence="1" id="KW-0540">Nuclease</keyword>
<evidence type="ECO:0000259" key="4">
    <source>
        <dbReference type="SMART" id="SM00479"/>
    </source>
</evidence>
<dbReference type="PANTHER" id="PTHR30231:SF4">
    <property type="entry name" value="PROTEIN NEN2"/>
    <property type="match status" value="1"/>
</dbReference>
<sequence>MSILNDVTVFDFETSGLDSKNCRVIEMAAIRCINGEIVSQFDTIVRQDFPGGLDPKIIDLTGITPYMLSTGMNELLAFKILKNLIGESLLVAHNAAFDLAFLHHSLMRLAGKTYGNSFIDTCTISRDRHVYPHKLTDMCDRYDIALSGAHRALNDVLATWDLLKALDAEGSVSGYVNRLGYLDKYGPPSWAPEHATLVPMKNRYAG</sequence>
<dbReference type="EMBL" id="CP003235">
    <property type="protein sequence ID" value="AFC32169.1"/>
    <property type="molecule type" value="Genomic_DNA"/>
</dbReference>
<proteinExistence type="predicted"/>
<keyword evidence="3" id="KW-0269">Exonuclease</keyword>
<accession>H6NG42</accession>
<dbReference type="HOGENOM" id="CLU_047806_6_0_9"/>
<dbReference type="InterPro" id="IPR036397">
    <property type="entry name" value="RNaseH_sf"/>
</dbReference>
<dbReference type="InterPro" id="IPR013520">
    <property type="entry name" value="Ribonucl_H"/>
</dbReference>
<evidence type="ECO:0000256" key="3">
    <source>
        <dbReference type="ARBA" id="ARBA00022839"/>
    </source>
</evidence>
<dbReference type="SMART" id="SM00479">
    <property type="entry name" value="EXOIII"/>
    <property type="match status" value="1"/>
</dbReference>
<evidence type="ECO:0000256" key="2">
    <source>
        <dbReference type="ARBA" id="ARBA00022801"/>
    </source>
</evidence>
<keyword evidence="2" id="KW-0378">Hydrolase</keyword>
<dbReference type="STRING" id="1116391.PM3016_5469"/>
<feature type="domain" description="Exonuclease" evidence="4">
    <location>
        <begin position="6"/>
        <end position="172"/>
    </location>
</feature>
<gene>
    <name evidence="5" type="ORF">PM3016_5469</name>
</gene>
<dbReference type="SUPFAM" id="SSF53098">
    <property type="entry name" value="Ribonuclease H-like"/>
    <property type="match status" value="1"/>
</dbReference>
<evidence type="ECO:0000256" key="1">
    <source>
        <dbReference type="ARBA" id="ARBA00022722"/>
    </source>
</evidence>
<name>H6NG42_9BACL</name>
<evidence type="ECO:0000313" key="6">
    <source>
        <dbReference type="Proteomes" id="UP000007523"/>
    </source>
</evidence>
<dbReference type="Proteomes" id="UP000007523">
    <property type="component" value="Chromosome"/>
</dbReference>
<dbReference type="CDD" id="cd06127">
    <property type="entry name" value="DEDDh"/>
    <property type="match status" value="1"/>
</dbReference>
<dbReference type="GO" id="GO:0005829">
    <property type="term" value="C:cytosol"/>
    <property type="evidence" value="ECO:0007669"/>
    <property type="project" value="TreeGrafter"/>
</dbReference>
<dbReference type="PANTHER" id="PTHR30231">
    <property type="entry name" value="DNA POLYMERASE III SUBUNIT EPSILON"/>
    <property type="match status" value="1"/>
</dbReference>
<dbReference type="GO" id="GO:0003676">
    <property type="term" value="F:nucleic acid binding"/>
    <property type="evidence" value="ECO:0007669"/>
    <property type="project" value="InterPro"/>
</dbReference>
<keyword evidence="6" id="KW-1185">Reference proteome</keyword>
<dbReference type="KEGG" id="pmq:PM3016_5469"/>
<dbReference type="FunFam" id="3.30.420.10:FF:000045">
    <property type="entry name" value="3'-5' exonuclease DinG"/>
    <property type="match status" value="1"/>
</dbReference>
<organism evidence="5 6">
    <name type="scientific">Paenibacillus mucilaginosus 3016</name>
    <dbReference type="NCBI Taxonomy" id="1116391"/>
    <lineage>
        <taxon>Bacteria</taxon>
        <taxon>Bacillati</taxon>
        <taxon>Bacillota</taxon>
        <taxon>Bacilli</taxon>
        <taxon>Bacillales</taxon>
        <taxon>Paenibacillaceae</taxon>
        <taxon>Paenibacillus</taxon>
    </lineage>
</organism>
<protein>
    <submittedName>
        <fullName evidence="5">DNA polymerase III subunit epsilon</fullName>
    </submittedName>
</protein>
<dbReference type="InterPro" id="IPR012337">
    <property type="entry name" value="RNaseH-like_sf"/>
</dbReference>
<dbReference type="Pfam" id="PF00929">
    <property type="entry name" value="RNase_T"/>
    <property type="match status" value="1"/>
</dbReference>
<reference evidence="5 6" key="1">
    <citation type="journal article" date="2012" name="J. Bacteriol.">
        <title>Complete Genome Sequence of Paenibacillus mucilaginosus 3016, a Bacterium Functional as Microbial Fertilizer.</title>
        <authorList>
            <person name="Ma M."/>
            <person name="Wang Z."/>
            <person name="Li L."/>
            <person name="Jiang X."/>
            <person name="Guan D."/>
            <person name="Cao F."/>
            <person name="Chen H."/>
            <person name="Wang X."/>
            <person name="Shen D."/>
            <person name="Du B."/>
            <person name="Li J."/>
        </authorList>
    </citation>
    <scope>NUCLEOTIDE SEQUENCE [LARGE SCALE GENOMIC DNA]</scope>
    <source>
        <strain evidence="5 6">3016</strain>
    </source>
</reference>
<dbReference type="RefSeq" id="WP_014371605.1">
    <property type="nucleotide sequence ID" value="NC_016935.1"/>
</dbReference>
<evidence type="ECO:0000313" key="5">
    <source>
        <dbReference type="EMBL" id="AFC32169.1"/>
    </source>
</evidence>
<dbReference type="Gene3D" id="3.30.420.10">
    <property type="entry name" value="Ribonuclease H-like superfamily/Ribonuclease H"/>
    <property type="match status" value="1"/>
</dbReference>